<keyword evidence="2" id="KW-1185">Reference proteome</keyword>
<keyword evidence="1" id="KW-0378">Hydrolase</keyword>
<dbReference type="RefSeq" id="WP_107881913.1">
    <property type="nucleotide sequence ID" value="NZ_PYSG01000002.1"/>
</dbReference>
<proteinExistence type="predicted"/>
<dbReference type="InterPro" id="IPR043504">
    <property type="entry name" value="Peptidase_S1_PA_chymotrypsin"/>
</dbReference>
<comment type="caution">
    <text evidence="1">The sequence shown here is derived from an EMBL/GenBank/DDBJ whole genome shotgun (WGS) entry which is preliminary data.</text>
</comment>
<accession>A0ABX5HSQ6</accession>
<dbReference type="Proteomes" id="UP000240506">
    <property type="component" value="Unassembled WGS sequence"/>
</dbReference>
<keyword evidence="1" id="KW-0645">Protease</keyword>
<dbReference type="GO" id="GO:0008233">
    <property type="term" value="F:peptidase activity"/>
    <property type="evidence" value="ECO:0007669"/>
    <property type="project" value="UniProtKB-KW"/>
</dbReference>
<dbReference type="Pfam" id="PF13365">
    <property type="entry name" value="Trypsin_2"/>
    <property type="match status" value="1"/>
</dbReference>
<sequence>MDIFTQIVVTIGRVGPNGVSMLGTGFFVRNSGVIATPRHVVGDSDNGLVILLPHINSFSQYQDTGDNSCQMSSATIVESDPIRDIALLQTNGLEFHGALPQIGNFDDVGVGQPIHIYGYPHCPQGRRVLTYQSADIGSKVLLESNGIKSKYAVINTQSRPGQSGSLIFCPRNKKIVGMLNGAYVPEGGGISLGGINPHELNQTTQCISAHYIGDML</sequence>
<evidence type="ECO:0000313" key="1">
    <source>
        <dbReference type="EMBL" id="PTA49486.1"/>
    </source>
</evidence>
<dbReference type="InterPro" id="IPR009003">
    <property type="entry name" value="Peptidase_S1_PA"/>
</dbReference>
<dbReference type="GO" id="GO:0006508">
    <property type="term" value="P:proteolysis"/>
    <property type="evidence" value="ECO:0007669"/>
    <property type="project" value="UniProtKB-KW"/>
</dbReference>
<evidence type="ECO:0000313" key="2">
    <source>
        <dbReference type="Proteomes" id="UP000240506"/>
    </source>
</evidence>
<dbReference type="EMBL" id="PYSG01000002">
    <property type="protein sequence ID" value="PTA49486.1"/>
    <property type="molecule type" value="Genomic_DNA"/>
</dbReference>
<protein>
    <submittedName>
        <fullName evidence="1">Serine protease</fullName>
    </submittedName>
</protein>
<reference evidence="1 2" key="1">
    <citation type="submission" date="2018-04" db="EMBL/GenBank/DDBJ databases">
        <title>Genomic sequence of a freshwater isolate of Shewanella morhuae.</title>
        <authorList>
            <person name="Castillo D.E."/>
            <person name="Gram L."/>
        </authorList>
    </citation>
    <scope>NUCLEOTIDE SEQUENCE [LARGE SCALE GENOMIC DNA]</scope>
    <source>
        <strain evidence="1 2">CW7</strain>
    </source>
</reference>
<gene>
    <name evidence="1" type="ORF">C9I43_02580</name>
</gene>
<organism evidence="1 2">
    <name type="scientific">Shewanella morhuae</name>
    <dbReference type="NCBI Taxonomy" id="365591"/>
    <lineage>
        <taxon>Bacteria</taxon>
        <taxon>Pseudomonadati</taxon>
        <taxon>Pseudomonadota</taxon>
        <taxon>Gammaproteobacteria</taxon>
        <taxon>Alteromonadales</taxon>
        <taxon>Shewanellaceae</taxon>
        <taxon>Shewanella</taxon>
    </lineage>
</organism>
<dbReference type="Gene3D" id="2.40.10.10">
    <property type="entry name" value="Trypsin-like serine proteases"/>
    <property type="match status" value="2"/>
</dbReference>
<name>A0ABX5HSQ6_9GAMM</name>
<dbReference type="SUPFAM" id="SSF50494">
    <property type="entry name" value="Trypsin-like serine proteases"/>
    <property type="match status" value="1"/>
</dbReference>